<protein>
    <submittedName>
        <fullName evidence="5">Poly-gamma-glutamate synthesis protein (Capsule biosynthesis protein)</fullName>
    </submittedName>
</protein>
<gene>
    <name evidence="5" type="ORF">HNR67_001568</name>
</gene>
<dbReference type="InterPro" id="IPR029052">
    <property type="entry name" value="Metallo-depent_PP-like"/>
</dbReference>
<feature type="domain" description="Capsule synthesis protein CapA" evidence="4">
    <location>
        <begin position="50"/>
        <end position="294"/>
    </location>
</feature>
<feature type="compositionally biased region" description="Low complexity" evidence="2">
    <location>
        <begin position="30"/>
        <end position="42"/>
    </location>
</feature>
<dbReference type="CDD" id="cd07381">
    <property type="entry name" value="MPP_CapA"/>
    <property type="match status" value="1"/>
</dbReference>
<dbReference type="EMBL" id="JACHMH010000001">
    <property type="protein sequence ID" value="MBB4675450.1"/>
    <property type="molecule type" value="Genomic_DNA"/>
</dbReference>
<comment type="caution">
    <text evidence="5">The sequence shown here is derived from an EMBL/GenBank/DDBJ whole genome shotgun (WGS) entry which is preliminary data.</text>
</comment>
<dbReference type="SMART" id="SM00854">
    <property type="entry name" value="PGA_cap"/>
    <property type="match status" value="1"/>
</dbReference>
<dbReference type="RefSeq" id="WP_185001423.1">
    <property type="nucleotide sequence ID" value="NZ_BAAAUI010000006.1"/>
</dbReference>
<comment type="similarity">
    <text evidence="1">Belongs to the CapA family.</text>
</comment>
<reference evidence="5 6" key="1">
    <citation type="submission" date="2020-08" db="EMBL/GenBank/DDBJ databases">
        <title>Sequencing the genomes of 1000 actinobacteria strains.</title>
        <authorList>
            <person name="Klenk H.-P."/>
        </authorList>
    </citation>
    <scope>NUCLEOTIDE SEQUENCE [LARGE SCALE GENOMIC DNA]</scope>
    <source>
        <strain evidence="5 6">DSM 44230</strain>
    </source>
</reference>
<name>A0A7W7C6J1_9PSEU</name>
<dbReference type="InterPro" id="IPR052169">
    <property type="entry name" value="CW_Biosynth-Accessory"/>
</dbReference>
<evidence type="ECO:0000259" key="4">
    <source>
        <dbReference type="SMART" id="SM00854"/>
    </source>
</evidence>
<dbReference type="PANTHER" id="PTHR33393:SF13">
    <property type="entry name" value="PGA BIOSYNTHESIS PROTEIN CAPA"/>
    <property type="match status" value="1"/>
</dbReference>
<dbReference type="Proteomes" id="UP000533598">
    <property type="component" value="Unassembled WGS sequence"/>
</dbReference>
<dbReference type="PROSITE" id="PS51257">
    <property type="entry name" value="PROKAR_LIPOPROTEIN"/>
    <property type="match status" value="1"/>
</dbReference>
<accession>A0A7W7C6J1</accession>
<keyword evidence="6" id="KW-1185">Reference proteome</keyword>
<dbReference type="InterPro" id="IPR019079">
    <property type="entry name" value="Capsule_synth_CapA"/>
</dbReference>
<dbReference type="PANTHER" id="PTHR33393">
    <property type="entry name" value="POLYGLUTAMINE SYNTHESIS ACCESSORY PROTEIN RV0574C-RELATED"/>
    <property type="match status" value="1"/>
</dbReference>
<dbReference type="Gene3D" id="3.60.21.10">
    <property type="match status" value="1"/>
</dbReference>
<proteinExistence type="inferred from homology"/>
<feature type="region of interest" description="Disordered" evidence="2">
    <location>
        <begin position="23"/>
        <end position="44"/>
    </location>
</feature>
<evidence type="ECO:0000313" key="5">
    <source>
        <dbReference type="EMBL" id="MBB4675450.1"/>
    </source>
</evidence>
<organism evidence="5 6">
    <name type="scientific">Crossiella cryophila</name>
    <dbReference type="NCBI Taxonomy" id="43355"/>
    <lineage>
        <taxon>Bacteria</taxon>
        <taxon>Bacillati</taxon>
        <taxon>Actinomycetota</taxon>
        <taxon>Actinomycetes</taxon>
        <taxon>Pseudonocardiales</taxon>
        <taxon>Pseudonocardiaceae</taxon>
        <taxon>Crossiella</taxon>
    </lineage>
</organism>
<sequence length="369" mass="38242">MRGPLTAALAAATLVLTACGSDAAPPPGPTTAAPTSSAAQAAAPPPRAFTIAATGDVLIHPALTTQATSDGNGTRDYTKLFAGVKTAISGADLAICHLEVPIAAPGGPFKGYPSFNAPPEVVTALKATGYDTCSTASNHTLDQGLDGVKRTLDALDAAGLKHTGSARTAPEAAKPVIYEVNGVKVGHISHTFGFNGLKLPADKPWLSNQISAESVLKAARATKAAGAEVVLASLHWGIEYRHDPTTEQKQLAAKLLDDPAIDLIIGHHAHVVQPIAKVAGKWVAYGLGNHIAKHEEPRGVTEEGVLARFRFAQSNSGWQVTADYLPTLVDLGPPIRLRTLKPGENEAAKRIDRIVRSAGITPADLPVGS</sequence>
<dbReference type="SUPFAM" id="SSF56300">
    <property type="entry name" value="Metallo-dependent phosphatases"/>
    <property type="match status" value="1"/>
</dbReference>
<evidence type="ECO:0000256" key="3">
    <source>
        <dbReference type="SAM" id="SignalP"/>
    </source>
</evidence>
<keyword evidence="3" id="KW-0732">Signal</keyword>
<evidence type="ECO:0000313" key="6">
    <source>
        <dbReference type="Proteomes" id="UP000533598"/>
    </source>
</evidence>
<dbReference type="Pfam" id="PF09587">
    <property type="entry name" value="PGA_cap"/>
    <property type="match status" value="1"/>
</dbReference>
<feature type="chain" id="PRO_5031011767" evidence="3">
    <location>
        <begin position="24"/>
        <end position="369"/>
    </location>
</feature>
<evidence type="ECO:0000256" key="1">
    <source>
        <dbReference type="ARBA" id="ARBA00005662"/>
    </source>
</evidence>
<dbReference type="AlphaFoldDB" id="A0A7W7C6J1"/>
<feature type="signal peptide" evidence="3">
    <location>
        <begin position="1"/>
        <end position="23"/>
    </location>
</feature>
<evidence type="ECO:0000256" key="2">
    <source>
        <dbReference type="SAM" id="MobiDB-lite"/>
    </source>
</evidence>